<evidence type="ECO:0000313" key="3">
    <source>
        <dbReference type="Proteomes" id="UP000217999"/>
    </source>
</evidence>
<evidence type="ECO:0000256" key="1">
    <source>
        <dbReference type="SAM" id="MobiDB-lite"/>
    </source>
</evidence>
<dbReference type="InterPro" id="IPR038989">
    <property type="entry name" value="UbiJ"/>
</dbReference>
<gene>
    <name evidence="2" type="ORF">CK620_12700</name>
</gene>
<evidence type="ECO:0000313" key="2">
    <source>
        <dbReference type="EMBL" id="PAT33534.1"/>
    </source>
</evidence>
<comment type="caution">
    <text evidence="2">The sequence shown here is derived from an EMBL/GenBank/DDBJ whole genome shotgun (WGS) entry which is preliminary data.</text>
</comment>
<feature type="region of interest" description="Disordered" evidence="1">
    <location>
        <begin position="224"/>
        <end position="254"/>
    </location>
</feature>
<dbReference type="EMBL" id="NSJF01000008">
    <property type="protein sequence ID" value="PAT33534.1"/>
    <property type="molecule type" value="Genomic_DNA"/>
</dbReference>
<protein>
    <recommendedName>
        <fullName evidence="4">Ubiquinone biosynthesis protein UbiJ</fullName>
    </recommendedName>
</protein>
<dbReference type="AlphaFoldDB" id="A0A2A2A715"/>
<reference evidence="2 3" key="1">
    <citation type="submission" date="2017-08" db="EMBL/GenBank/DDBJ databases">
        <title>WGS of Clinical strains of the CDC Group NO-1 linked to zoonotic infections in humans.</title>
        <authorList>
            <person name="Bernier A.-M."/>
            <person name="Bernard K."/>
        </authorList>
    </citation>
    <scope>NUCLEOTIDE SEQUENCE [LARGE SCALE GENOMIC DNA]</scope>
    <source>
        <strain evidence="2 3">NML03-0146</strain>
    </source>
</reference>
<feature type="compositionally biased region" description="Low complexity" evidence="1">
    <location>
        <begin position="227"/>
        <end position="248"/>
    </location>
</feature>
<accession>A0A2A2A715</accession>
<name>A0A2A2A715_9BURK</name>
<organism evidence="2 3">
    <name type="scientific">Vandammella animalimorsus</name>
    <dbReference type="NCBI Taxonomy" id="2029117"/>
    <lineage>
        <taxon>Bacteria</taxon>
        <taxon>Pseudomonadati</taxon>
        <taxon>Pseudomonadota</taxon>
        <taxon>Betaproteobacteria</taxon>
        <taxon>Burkholderiales</taxon>
        <taxon>Comamonadaceae</taxon>
        <taxon>Vandammella</taxon>
    </lineage>
</organism>
<dbReference type="Proteomes" id="UP000217999">
    <property type="component" value="Unassembled WGS sequence"/>
</dbReference>
<dbReference type="PANTHER" id="PTHR38693">
    <property type="entry name" value="UBIQUINONE BIOSYNTHESIS PROTEIN UBIJ"/>
    <property type="match status" value="1"/>
</dbReference>
<evidence type="ECO:0008006" key="4">
    <source>
        <dbReference type="Google" id="ProtNLM"/>
    </source>
</evidence>
<dbReference type="PANTHER" id="PTHR38693:SF1">
    <property type="entry name" value="UBIQUINONE BIOSYNTHESIS ACCESSORY FACTOR UBIJ"/>
    <property type="match status" value="1"/>
</dbReference>
<dbReference type="GO" id="GO:0006744">
    <property type="term" value="P:ubiquinone biosynthetic process"/>
    <property type="evidence" value="ECO:0007669"/>
    <property type="project" value="InterPro"/>
</dbReference>
<sequence length="254" mass="27134">MAARENRKAWHGGQLQAQSGPMAIQSPLSFLSNIASSIGKSITLPAWLIEEMQRRMVLLLNHVLQQEPQAQQRLAKQQGKTIYLSWRQFNGQVRITPAGLLDLDSTQQSSDLLVEVAEPSISQLTRHAAQGERPPIRIAGDVALASELNWVIDNVRWDVEDDLARLVGDVPAHKLAQLGRIVADALRKFAQGALATWDGLSSRTAPAPAAGQGHAAEYPVAVVRTGPANDAPAPAAAAPNSPDSPAAPTQAPQA</sequence>
<proteinExistence type="predicted"/>